<dbReference type="STRING" id="568069.A0A1J1IW11"/>
<proteinExistence type="predicted"/>
<evidence type="ECO:0000313" key="3">
    <source>
        <dbReference type="Proteomes" id="UP000183832"/>
    </source>
</evidence>
<dbReference type="PANTHER" id="PTHR46575:SF1">
    <property type="entry name" value="AMYLOID PROTEIN-BINDING PROTEIN 2"/>
    <property type="match status" value="1"/>
</dbReference>
<dbReference type="Pfam" id="PF13424">
    <property type="entry name" value="TPR_12"/>
    <property type="match status" value="1"/>
</dbReference>
<evidence type="ECO:0000256" key="1">
    <source>
        <dbReference type="PROSITE-ProRule" id="PRU00339"/>
    </source>
</evidence>
<evidence type="ECO:0000313" key="2">
    <source>
        <dbReference type="EMBL" id="CRL04397.1"/>
    </source>
</evidence>
<dbReference type="SUPFAM" id="SSF48452">
    <property type="entry name" value="TPR-like"/>
    <property type="match status" value="2"/>
</dbReference>
<keyword evidence="3" id="KW-1185">Reference proteome</keyword>
<accession>A0A1J1IW11</accession>
<dbReference type="InterPro" id="IPR019734">
    <property type="entry name" value="TPR_rpt"/>
</dbReference>
<organism evidence="2 3">
    <name type="scientific">Clunio marinus</name>
    <dbReference type="NCBI Taxonomy" id="568069"/>
    <lineage>
        <taxon>Eukaryota</taxon>
        <taxon>Metazoa</taxon>
        <taxon>Ecdysozoa</taxon>
        <taxon>Arthropoda</taxon>
        <taxon>Hexapoda</taxon>
        <taxon>Insecta</taxon>
        <taxon>Pterygota</taxon>
        <taxon>Neoptera</taxon>
        <taxon>Endopterygota</taxon>
        <taxon>Diptera</taxon>
        <taxon>Nematocera</taxon>
        <taxon>Chironomoidea</taxon>
        <taxon>Chironomidae</taxon>
        <taxon>Clunio</taxon>
    </lineage>
</organism>
<dbReference type="GO" id="GO:0031462">
    <property type="term" value="C:Cul2-RING ubiquitin ligase complex"/>
    <property type="evidence" value="ECO:0007669"/>
    <property type="project" value="TreeGrafter"/>
</dbReference>
<dbReference type="InterPro" id="IPR042476">
    <property type="entry name" value="APPBP2"/>
</dbReference>
<dbReference type="PROSITE" id="PS50005">
    <property type="entry name" value="TPR"/>
    <property type="match status" value="1"/>
</dbReference>
<dbReference type="Proteomes" id="UP000183832">
    <property type="component" value="Unassembled WGS sequence"/>
</dbReference>
<reference evidence="2 3" key="1">
    <citation type="submission" date="2015-04" db="EMBL/GenBank/DDBJ databases">
        <authorList>
            <person name="Syromyatnikov M.Y."/>
            <person name="Popov V.N."/>
        </authorList>
    </citation>
    <scope>NUCLEOTIDE SEQUENCE [LARGE SCALE GENOMIC DNA]</scope>
</reference>
<dbReference type="OrthoDB" id="7103806at2759"/>
<sequence length="627" mass="72574">MSQKQSKNSVPSLYFASLQHFVNQMNYTVDCLNKIPQLRLLPPAILSDIYCEMAENKDLRDGLLVELSDVDLFCKLIKYQLIRDNMLKIFKLLMTNNKPLVSELQRIFVQRGQLLLSEQIDQMRNSKLIANEVDMDTEDSTTEFINDDYQLSRQYRKEIDKGLRLGTFLYESGWLDDSLKVLKVTKSMINQLGEDYQKLLLMLSCLQKLLHVQALFCCYKDASITTSQALNLIEKIHNIYSESGVPESLLANIYHELSVLHFNRSEYDLSYKWGVKGLEYLRINTPAKISVDVLRQAAKSCVVKRKFQIANLLINSAVRIAENAFGDHHTVYADALLDKGFFLLNVDSINKSVEVYMEALKIKCCIFGEKNLNVAVIHEDLAYALYVYEYSRGHFNMARFYVEKAIQIMSELAPSNEIMLASAKRVKALILEEIALDNMVTPNARDFKGLLKESEDLHQSALQLSLDAFGEINVQTAKHYGNLGRLYQSMTKYEDAEDMHQRAIKIKRDLLGDYDYEVGLSIGHLASLYNYHMKKYREAEDLYLKSIHISLKLFGQTYSGLEYDYRGLLHVYEELHDNENYMKFCDVLDEWRILRSDERKKPRFIELSEDATVEDVTKKFFEMSAES</sequence>
<protein>
    <submittedName>
        <fullName evidence="2">CLUMA_CG017483, isoform A</fullName>
    </submittedName>
</protein>
<dbReference type="PANTHER" id="PTHR46575">
    <property type="entry name" value="AMYLOID PROTEIN-BINDING PROTEIN 2"/>
    <property type="match status" value="1"/>
</dbReference>
<dbReference type="GO" id="GO:1990756">
    <property type="term" value="F:ubiquitin-like ligase-substrate adaptor activity"/>
    <property type="evidence" value="ECO:0007669"/>
    <property type="project" value="TreeGrafter"/>
</dbReference>
<dbReference type="SMART" id="SM00028">
    <property type="entry name" value="TPR"/>
    <property type="match status" value="1"/>
</dbReference>
<dbReference type="Pfam" id="PF13374">
    <property type="entry name" value="TPR_10"/>
    <property type="match status" value="1"/>
</dbReference>
<feature type="repeat" description="TPR" evidence="1">
    <location>
        <begin position="477"/>
        <end position="510"/>
    </location>
</feature>
<gene>
    <name evidence="2" type="ORF">CLUMA_CG017483</name>
</gene>
<name>A0A1J1IW11_9DIPT</name>
<dbReference type="Gene3D" id="1.25.40.10">
    <property type="entry name" value="Tetratricopeptide repeat domain"/>
    <property type="match status" value="2"/>
</dbReference>
<dbReference type="GO" id="GO:0043161">
    <property type="term" value="P:proteasome-mediated ubiquitin-dependent protein catabolic process"/>
    <property type="evidence" value="ECO:0007669"/>
    <property type="project" value="TreeGrafter"/>
</dbReference>
<dbReference type="InterPro" id="IPR011990">
    <property type="entry name" value="TPR-like_helical_dom_sf"/>
</dbReference>
<keyword evidence="1" id="KW-0802">TPR repeat</keyword>
<dbReference type="GO" id="GO:0006886">
    <property type="term" value="P:intracellular protein transport"/>
    <property type="evidence" value="ECO:0007669"/>
    <property type="project" value="InterPro"/>
</dbReference>
<dbReference type="EMBL" id="CVRI01000063">
    <property type="protein sequence ID" value="CRL04397.1"/>
    <property type="molecule type" value="Genomic_DNA"/>
</dbReference>
<dbReference type="AlphaFoldDB" id="A0A1J1IW11"/>